<evidence type="ECO:0000313" key="2">
    <source>
        <dbReference type="Proteomes" id="UP000886653"/>
    </source>
</evidence>
<evidence type="ECO:0000313" key="1">
    <source>
        <dbReference type="EMBL" id="KAG0140486.1"/>
    </source>
</evidence>
<protein>
    <submittedName>
        <fullName evidence="1">Uncharacterized protein</fullName>
    </submittedName>
</protein>
<name>A0A9P6N6F9_9BASI</name>
<feature type="non-terminal residue" evidence="1">
    <location>
        <position position="90"/>
    </location>
</feature>
<dbReference type="AlphaFoldDB" id="A0A9P6N6F9"/>
<accession>A0A9P6N6F9</accession>
<keyword evidence="2" id="KW-1185">Reference proteome</keyword>
<feature type="non-terminal residue" evidence="1">
    <location>
        <position position="1"/>
    </location>
</feature>
<dbReference type="OrthoDB" id="3243429at2759"/>
<comment type="caution">
    <text evidence="1">The sequence shown here is derived from an EMBL/GenBank/DDBJ whole genome shotgun (WGS) entry which is preliminary data.</text>
</comment>
<sequence length="90" mass="9550">TSIHLADDSTIFASHSGSAAIPFKTDTPIPALKVPQLHKPLLLVAGVCNNGLEVLFTRSGCTFYHEGEVVMLETPIVMGQCKGDLCVLPS</sequence>
<proteinExistence type="predicted"/>
<dbReference type="Proteomes" id="UP000886653">
    <property type="component" value="Unassembled WGS sequence"/>
</dbReference>
<organism evidence="1 2">
    <name type="scientific">Cronartium quercuum f. sp. fusiforme G11</name>
    <dbReference type="NCBI Taxonomy" id="708437"/>
    <lineage>
        <taxon>Eukaryota</taxon>
        <taxon>Fungi</taxon>
        <taxon>Dikarya</taxon>
        <taxon>Basidiomycota</taxon>
        <taxon>Pucciniomycotina</taxon>
        <taxon>Pucciniomycetes</taxon>
        <taxon>Pucciniales</taxon>
        <taxon>Coleosporiaceae</taxon>
        <taxon>Cronartium</taxon>
    </lineage>
</organism>
<gene>
    <name evidence="1" type="ORF">CROQUDRAFT_21184</name>
</gene>
<dbReference type="EMBL" id="MU167440">
    <property type="protein sequence ID" value="KAG0140486.1"/>
    <property type="molecule type" value="Genomic_DNA"/>
</dbReference>
<reference evidence="1" key="1">
    <citation type="submission" date="2013-11" db="EMBL/GenBank/DDBJ databases">
        <title>Genome sequence of the fusiform rust pathogen reveals effectors for host alternation and coevolution with pine.</title>
        <authorList>
            <consortium name="DOE Joint Genome Institute"/>
            <person name="Smith K."/>
            <person name="Pendleton A."/>
            <person name="Kubisiak T."/>
            <person name="Anderson C."/>
            <person name="Salamov A."/>
            <person name="Aerts A."/>
            <person name="Riley R."/>
            <person name="Clum A."/>
            <person name="Lindquist E."/>
            <person name="Ence D."/>
            <person name="Campbell M."/>
            <person name="Kronenberg Z."/>
            <person name="Feau N."/>
            <person name="Dhillon B."/>
            <person name="Hamelin R."/>
            <person name="Burleigh J."/>
            <person name="Smith J."/>
            <person name="Yandell M."/>
            <person name="Nelson C."/>
            <person name="Grigoriev I."/>
            <person name="Davis J."/>
        </authorList>
    </citation>
    <scope>NUCLEOTIDE SEQUENCE</scope>
    <source>
        <strain evidence="1">G11</strain>
    </source>
</reference>